<evidence type="ECO:0000313" key="14">
    <source>
        <dbReference type="EMBL" id="GIU67223.1"/>
    </source>
</evidence>
<keyword evidence="11 13" id="KW-0472">Membrane</keyword>
<evidence type="ECO:0000256" key="11">
    <source>
        <dbReference type="ARBA" id="ARBA00023136"/>
    </source>
</evidence>
<comment type="caution">
    <text evidence="14">The sequence shown here is derived from an EMBL/GenBank/DDBJ whole genome shotgun (WGS) entry which is preliminary data.</text>
</comment>
<keyword evidence="9 13" id="KW-1133">Transmembrane helix</keyword>
<keyword evidence="6" id="KW-0349">Heme</keyword>
<dbReference type="InterPro" id="IPR000701">
    <property type="entry name" value="SuccDH_FuR_B_TM-su"/>
</dbReference>
<dbReference type="PROSITE" id="PS01000">
    <property type="entry name" value="SDH_CYT_1"/>
    <property type="match status" value="1"/>
</dbReference>
<reference evidence="14" key="1">
    <citation type="submission" date="2021-05" db="EMBL/GenBank/DDBJ databases">
        <authorList>
            <person name="Tanabe Y."/>
        </authorList>
    </citation>
    <scope>NUCLEOTIDE SEQUENCE</scope>
    <source>
        <strain evidence="14">BOTRYCO-1</strain>
    </source>
</reference>
<dbReference type="PIRSF" id="PIRSF000178">
    <property type="entry name" value="SDH_cyt_b560"/>
    <property type="match status" value="1"/>
</dbReference>
<evidence type="ECO:0000256" key="12">
    <source>
        <dbReference type="ARBA" id="ARBA00025912"/>
    </source>
</evidence>
<comment type="cofactor">
    <cofactor evidence="1">
        <name>heme</name>
        <dbReference type="ChEBI" id="CHEBI:30413"/>
    </cofactor>
</comment>
<feature type="transmembrane region" description="Helical" evidence="13">
    <location>
        <begin position="65"/>
        <end position="87"/>
    </location>
</feature>
<dbReference type="NCBIfam" id="TIGR02970">
    <property type="entry name" value="succ_dehyd_cytB"/>
    <property type="match status" value="1"/>
</dbReference>
<evidence type="ECO:0000256" key="7">
    <source>
        <dbReference type="ARBA" id="ARBA00022692"/>
    </source>
</evidence>
<evidence type="ECO:0000256" key="13">
    <source>
        <dbReference type="SAM" id="Phobius"/>
    </source>
</evidence>
<feature type="transmembrane region" description="Helical" evidence="13">
    <location>
        <begin position="107"/>
        <end position="130"/>
    </location>
</feature>
<keyword evidence="15" id="KW-1185">Reference proteome</keyword>
<evidence type="ECO:0000256" key="3">
    <source>
        <dbReference type="ARBA" id="ARBA00004141"/>
    </source>
</evidence>
<evidence type="ECO:0000256" key="1">
    <source>
        <dbReference type="ARBA" id="ARBA00001971"/>
    </source>
</evidence>
<comment type="subunit">
    <text evidence="12">Part of an enzyme complex containing four subunits: a flavoprotein, an iron-sulfur protein, plus two membrane-anchoring proteins, SdhC and SdhD. The complex can form homotrimers.</text>
</comment>
<keyword evidence="8" id="KW-0479">Metal-binding</keyword>
<dbReference type="Pfam" id="PF01127">
    <property type="entry name" value="Sdh_cyt"/>
    <property type="match status" value="1"/>
</dbReference>
<dbReference type="PROSITE" id="PS01001">
    <property type="entry name" value="SDH_CYT_2"/>
    <property type="match status" value="1"/>
</dbReference>
<evidence type="ECO:0000256" key="8">
    <source>
        <dbReference type="ARBA" id="ARBA00022723"/>
    </source>
</evidence>
<evidence type="ECO:0000256" key="4">
    <source>
        <dbReference type="ARBA" id="ARBA00007244"/>
    </source>
</evidence>
<dbReference type="Proteomes" id="UP001161064">
    <property type="component" value="Unassembled WGS sequence"/>
</dbReference>
<evidence type="ECO:0000256" key="2">
    <source>
        <dbReference type="ARBA" id="ARBA00004050"/>
    </source>
</evidence>
<evidence type="ECO:0000256" key="10">
    <source>
        <dbReference type="ARBA" id="ARBA00023004"/>
    </source>
</evidence>
<dbReference type="InterPro" id="IPR014314">
    <property type="entry name" value="Succ_DH_cytb556"/>
</dbReference>
<evidence type="ECO:0000256" key="6">
    <source>
        <dbReference type="ARBA" id="ARBA00022617"/>
    </source>
</evidence>
<dbReference type="InterPro" id="IPR034804">
    <property type="entry name" value="SQR/QFR_C/D"/>
</dbReference>
<evidence type="ECO:0000313" key="15">
    <source>
        <dbReference type="Proteomes" id="UP001161064"/>
    </source>
</evidence>
<protein>
    <recommendedName>
        <fullName evidence="5">Succinate dehydrogenase cytochrome b556 subunit</fullName>
    </recommendedName>
</protein>
<feature type="transmembrane region" description="Helical" evidence="13">
    <location>
        <begin position="29"/>
        <end position="53"/>
    </location>
</feature>
<dbReference type="InterPro" id="IPR018495">
    <property type="entry name" value="Succ_DH_cyt_bsu_CS"/>
</dbReference>
<dbReference type="CDD" id="cd03499">
    <property type="entry name" value="SQR_TypeC_SdhC"/>
    <property type="match status" value="1"/>
</dbReference>
<reference evidence="14" key="2">
    <citation type="journal article" date="2023" name="ISME Commun">
        <title>Characterization of a bloom-associated alphaproteobacterial lineage, 'Candidatus Phycosocius': insights into freshwater algal-bacterial interactions.</title>
        <authorList>
            <person name="Tanabe Y."/>
            <person name="Yamaguchi H."/>
            <person name="Yoshida M."/>
            <person name="Kai A."/>
            <person name="Okazaki Y."/>
        </authorList>
    </citation>
    <scope>NUCLEOTIDE SEQUENCE</scope>
    <source>
        <strain evidence="14">BOTRYCO-1</strain>
    </source>
</reference>
<comment type="subcellular location">
    <subcellularLocation>
        <location evidence="3">Membrane</location>
        <topology evidence="3">Multi-pass membrane protein</topology>
    </subcellularLocation>
</comment>
<dbReference type="PANTHER" id="PTHR10978:SF5">
    <property type="entry name" value="SUCCINATE DEHYDROGENASE CYTOCHROME B560 SUBUNIT, MITOCHONDRIAL"/>
    <property type="match status" value="1"/>
</dbReference>
<gene>
    <name evidence="14" type="primary">sdhC</name>
    <name evidence="14" type="ORF">PsB1_1377</name>
</gene>
<dbReference type="SUPFAM" id="SSF81343">
    <property type="entry name" value="Fumarate reductase respiratory complex transmembrane subunits"/>
    <property type="match status" value="1"/>
</dbReference>
<evidence type="ECO:0000256" key="9">
    <source>
        <dbReference type="ARBA" id="ARBA00022989"/>
    </source>
</evidence>
<keyword evidence="7 13" id="KW-0812">Transmembrane</keyword>
<dbReference type="PANTHER" id="PTHR10978">
    <property type="entry name" value="SUCCINATE DEHYDROGENASE CYTOCHROME B560 SUBUNIT"/>
    <property type="match status" value="1"/>
</dbReference>
<dbReference type="EMBL" id="BPFZ01000007">
    <property type="protein sequence ID" value="GIU67223.1"/>
    <property type="molecule type" value="Genomic_DNA"/>
</dbReference>
<accession>A0ABQ4PW39</accession>
<comment type="function">
    <text evidence="2">Membrane-anchoring subunit of succinate dehydrogenase (SDH).</text>
</comment>
<evidence type="ECO:0000256" key="5">
    <source>
        <dbReference type="ARBA" id="ARBA00020076"/>
    </source>
</evidence>
<comment type="similarity">
    <text evidence="4">Belongs to the cytochrome b560 family.</text>
</comment>
<name>A0ABQ4PW39_9PROT</name>
<proteinExistence type="inferred from homology"/>
<dbReference type="Gene3D" id="1.20.1300.10">
    <property type="entry name" value="Fumarate reductase/succinate dehydrogenase, transmembrane subunit"/>
    <property type="match status" value="1"/>
</dbReference>
<keyword evidence="10" id="KW-0408">Iron</keyword>
<dbReference type="RefSeq" id="WP_284360017.1">
    <property type="nucleotide sequence ID" value="NZ_BPFZ01000007.1"/>
</dbReference>
<sequence length="131" mass="13727">MAGPQAHDPRPLSPHLQIWRWHVTMATSIFHRASGVALYVGAMILTAWIVALASGPEAYAGFMGLLMSPLGLLVLFGITAAACYHLANGVRHLAWDAGKGFAPKVATATGWATIIAGAFGAIVVFTLAFLA</sequence>
<organism evidence="14 15">
    <name type="scientific">Candidatus Phycosocius spiralis</name>
    <dbReference type="NCBI Taxonomy" id="2815099"/>
    <lineage>
        <taxon>Bacteria</taxon>
        <taxon>Pseudomonadati</taxon>
        <taxon>Pseudomonadota</taxon>
        <taxon>Alphaproteobacteria</taxon>
        <taxon>Caulobacterales</taxon>
        <taxon>Caulobacterales incertae sedis</taxon>
        <taxon>Candidatus Phycosocius</taxon>
    </lineage>
</organism>